<keyword evidence="5" id="KW-1185">Reference proteome</keyword>
<evidence type="ECO:0000313" key="3">
    <source>
        <dbReference type="EMBL" id="OAG67312.1"/>
    </source>
</evidence>
<keyword evidence="1" id="KW-1133">Transmembrane helix</keyword>
<gene>
    <name evidence="3" type="ORF">A7D17_18190</name>
    <name evidence="2" type="ORF">VB146_06025</name>
</gene>
<dbReference type="RefSeq" id="WP_064509224.1">
    <property type="nucleotide sequence ID" value="NZ_JAYFSN010000021.1"/>
</dbReference>
<keyword evidence="1" id="KW-0472">Membrane</keyword>
<dbReference type="Proteomes" id="UP001303614">
    <property type="component" value="Unassembled WGS sequence"/>
</dbReference>
<feature type="transmembrane region" description="Helical" evidence="1">
    <location>
        <begin position="64"/>
        <end position="84"/>
    </location>
</feature>
<evidence type="ECO:0000313" key="2">
    <source>
        <dbReference type="EMBL" id="MEA5123432.1"/>
    </source>
</evidence>
<accession>A0A1A9MAZ9</accession>
<evidence type="ECO:0000313" key="5">
    <source>
        <dbReference type="Proteomes" id="UP001303614"/>
    </source>
</evidence>
<dbReference type="EMBL" id="LXNG01000018">
    <property type="protein sequence ID" value="OAG67312.1"/>
    <property type="molecule type" value="Genomic_DNA"/>
</dbReference>
<dbReference type="EMBL" id="JAYFSO010000005">
    <property type="protein sequence ID" value="MEA5123432.1"/>
    <property type="molecule type" value="Genomic_DNA"/>
</dbReference>
<sequence length="85" mass="8976">MSVPAATPILQSLAFGLAAITGGLTAIRSVLLARLASRQLDPQRWWQTNTARAATRHATAPMRWAIAALIIGAALPKLFLMLAAA</sequence>
<comment type="caution">
    <text evidence="3">The sequence shown here is derived from an EMBL/GenBank/DDBJ whole genome shotgun (WGS) entry which is preliminary data.</text>
</comment>
<keyword evidence="1" id="KW-0812">Transmembrane</keyword>
<dbReference type="Proteomes" id="UP000077659">
    <property type="component" value="Unassembled WGS sequence"/>
</dbReference>
<dbReference type="STRING" id="1843580.A7D17_18190"/>
<evidence type="ECO:0000313" key="4">
    <source>
        <dbReference type="Proteomes" id="UP000077659"/>
    </source>
</evidence>
<feature type="transmembrane region" description="Helical" evidence="1">
    <location>
        <begin position="12"/>
        <end position="36"/>
    </location>
</feature>
<evidence type="ECO:0000256" key="1">
    <source>
        <dbReference type="SAM" id="Phobius"/>
    </source>
</evidence>
<reference evidence="3 4" key="1">
    <citation type="submission" date="2016-05" db="EMBL/GenBank/DDBJ databases">
        <title>Pathogenic, phenotypic and molecular characterisation of Xanthomonas nasturtii sp. nov. and Xanthomonas floridensis sp. nov., new species of Xanthomonas associated with watercress production in Florida.</title>
        <authorList>
            <person name="Vicente J.G."/>
            <person name="Rothwell S."/>
            <person name="Holub E.B."/>
            <person name="Studholme D.J."/>
        </authorList>
    </citation>
    <scope>NUCLEOTIDE SEQUENCE [LARGE SCALE GENOMIC DNA]</scope>
    <source>
        <strain evidence="3 4">WHRI 8848</strain>
    </source>
</reference>
<organism evidence="3 4">
    <name type="scientific">Xanthomonas floridensis</name>
    <dbReference type="NCBI Taxonomy" id="1843580"/>
    <lineage>
        <taxon>Bacteria</taxon>
        <taxon>Pseudomonadati</taxon>
        <taxon>Pseudomonadota</taxon>
        <taxon>Gammaproteobacteria</taxon>
        <taxon>Lysobacterales</taxon>
        <taxon>Lysobacteraceae</taxon>
        <taxon>Xanthomonas</taxon>
    </lineage>
</organism>
<dbReference type="AlphaFoldDB" id="A0A1A9MAZ9"/>
<proteinExistence type="predicted"/>
<name>A0A1A9MAZ9_9XANT</name>
<dbReference type="OrthoDB" id="6006819at2"/>
<protein>
    <submittedName>
        <fullName evidence="3">Uncharacterized protein</fullName>
    </submittedName>
</protein>
<reference evidence="2 5" key="2">
    <citation type="submission" date="2023-12" db="EMBL/GenBank/DDBJ databases">
        <title>Genome sequencing of Xanthomonas floridensis.</title>
        <authorList>
            <person name="Greer S."/>
            <person name="Harrison J."/>
            <person name="Grant M."/>
            <person name="Vicente J."/>
            <person name="Studholme D."/>
        </authorList>
    </citation>
    <scope>NUCLEOTIDE SEQUENCE [LARGE SCALE GENOMIC DNA]</scope>
    <source>
        <strain evidence="2 5">WHRI 8848</strain>
    </source>
</reference>